<reference evidence="1" key="2">
    <citation type="journal article" date="2016" name="PLoS ONE">
        <title>Comparison of O-Antigen Gene Clusters of All O-Serogroups of Escherichia coli and Proposal for Adopting a New Nomenclature for O-Typing.</title>
        <authorList>
            <person name="DebRoy C."/>
            <person name="Fratamico P.M."/>
            <person name="Yan X."/>
            <person name="Baranzoni G."/>
            <person name="Liu Y."/>
            <person name="Needleman D.S."/>
            <person name="Tebbs R."/>
            <person name="O'Connell C.D."/>
            <person name="Allred A."/>
            <person name="Swimley M."/>
            <person name="Mwangi M."/>
            <person name="Kapur V."/>
            <person name="Raygoza Garay J.A."/>
            <person name="Roberts E.L."/>
            <person name="Katani R."/>
        </authorList>
    </citation>
    <scope>NUCLEOTIDE SEQUENCE</scope>
    <source>
        <strain evidence="1">H 311a</strain>
    </source>
</reference>
<dbReference type="Pfam" id="PF07507">
    <property type="entry name" value="WavE"/>
    <property type="match status" value="1"/>
</dbReference>
<evidence type="ECO:0000313" key="1">
    <source>
        <dbReference type="EMBL" id="AIG62522.1"/>
    </source>
</evidence>
<proteinExistence type="predicted"/>
<sequence>MTYTTQISAQDVSIVIQGAIFDTKKQKVDAQFIEYLEKVISIFIGCEFIVSTWEFPREIYFGLCEKYPQVNFVLNADVGPIIKIVDDVPIVTNVNRMIFSTISGLREVNRKYAIKLRTDSFLYNDSILQSLYYVMNKREFFGLDLEKRNERYRIFDHHVINCNLFARNPRSHLPFLYHPGDIFLAGLTKDLIKLFNIPLATEDLIKKCNSVRNTCFMKLVPEQYIWVQCIKMSRSTDTFDYSNFTYDEKEIEKSEQYYLNNFVPYTAEELGFCWPKHREVYFNKGSSSIYDHEDWHHLYHKYIDGFEQPTSYAHKKRSVVIFFMKMYFFIRSSLLKIKFIRKFAYKVFVKRG</sequence>
<reference evidence="2" key="1">
    <citation type="journal article" date="2014" name="DNA Res.">
        <title>A complete view of the genetic diversity of the Escherichia coli O-antigen biosynthesis gene cluster.</title>
        <authorList>
            <person name="Iguchi A."/>
            <person name="Iyoda S."/>
            <person name="Kikuchi T."/>
            <person name="Ogura Y."/>
            <person name="Katsura K."/>
            <person name="Ohnishi M."/>
            <person name="Hayashi T."/>
            <person name="Thomson N.R."/>
        </authorList>
    </citation>
    <scope>NUCLEOTIDE SEQUENCE</scope>
    <source>
        <strain evidence="2">H311a</strain>
    </source>
</reference>
<evidence type="ECO:0000313" key="2">
    <source>
        <dbReference type="EMBL" id="BAQ01405.1"/>
    </source>
</evidence>
<dbReference type="RefSeq" id="WP_115205322.1">
    <property type="nucleotide sequence ID" value="NZ_CAJHTL010000032.1"/>
</dbReference>
<protein>
    <submittedName>
        <fullName evidence="1">Lipopolysaccharide synthesis</fullName>
    </submittedName>
</protein>
<accession>A0A0A8J7T7</accession>
<dbReference type="InterPro" id="IPR011122">
    <property type="entry name" value="WavE"/>
</dbReference>
<dbReference type="EMBL" id="KJ755556">
    <property type="protein sequence ID" value="AIG62522.1"/>
    <property type="molecule type" value="Genomic_DNA"/>
</dbReference>
<name>A0A0A8J7T7_ECOLX</name>
<dbReference type="EMBL" id="AB812042">
    <property type="protein sequence ID" value="BAQ01405.1"/>
    <property type="molecule type" value="Genomic_DNA"/>
</dbReference>
<gene>
    <name evidence="1" type="primary">wavE</name>
</gene>
<organism evidence="2">
    <name type="scientific">Escherichia coli</name>
    <dbReference type="NCBI Taxonomy" id="562"/>
    <lineage>
        <taxon>Bacteria</taxon>
        <taxon>Pseudomonadati</taxon>
        <taxon>Pseudomonadota</taxon>
        <taxon>Gammaproteobacteria</taxon>
        <taxon>Enterobacterales</taxon>
        <taxon>Enterobacteriaceae</taxon>
        <taxon>Escherichia</taxon>
    </lineage>
</organism>
<dbReference type="AlphaFoldDB" id="A0A0A8J7T7"/>